<accession>V5E516</accession>
<sequence length="294" mass="32586">MPPKRKADAPSAPSTSTGPAPRIAHWLMKAEPDPRLERGIDVAFSIDHLRTCHTTAWDGVRNPEAKTIMKERMRFGDDVLFYHSNTKVPGIAGLARISSRQSYPDPSAFDPKHPYFDPRSERESPKWWLVDVEFVEKWERLVPLGLLQKLAGMAKDGVLTKEQRNEVGFLDEDKLNAIKGMALLNRGRLSVQPVTEEAFEAVVLLSKKGGWEHWPGKWNPKASSAASSKTSAKNETGATVANVEEDEKPKATRKAARSTNTDKPAAAKKAKVENIPSSQATEGVRRSSRRRSGV</sequence>
<evidence type="ECO:0000256" key="2">
    <source>
        <dbReference type="ARBA" id="ARBA00023242"/>
    </source>
</evidence>
<proteinExistence type="predicted"/>
<evidence type="ECO:0000313" key="6">
    <source>
        <dbReference type="Proteomes" id="UP000019377"/>
    </source>
</evidence>
<dbReference type="PANTHER" id="PTHR14087:SF7">
    <property type="entry name" value="THYMOCYTE NUCLEAR PROTEIN 1"/>
    <property type="match status" value="1"/>
</dbReference>
<feature type="compositionally biased region" description="Low complexity" evidence="3">
    <location>
        <begin position="9"/>
        <end position="21"/>
    </location>
</feature>
<feature type="region of interest" description="Disordered" evidence="3">
    <location>
        <begin position="1"/>
        <end position="22"/>
    </location>
</feature>
<dbReference type="GeneID" id="27421705"/>
<dbReference type="Proteomes" id="UP000019377">
    <property type="component" value="Unassembled WGS sequence"/>
</dbReference>
<evidence type="ECO:0000313" key="5">
    <source>
        <dbReference type="EMBL" id="EST05306.1"/>
    </source>
</evidence>
<dbReference type="OrthoDB" id="41445at2759"/>
<dbReference type="PANTHER" id="PTHR14087">
    <property type="entry name" value="THYMOCYTE NUCLEAR PROTEIN 1"/>
    <property type="match status" value="1"/>
</dbReference>
<evidence type="ECO:0000256" key="3">
    <source>
        <dbReference type="SAM" id="MobiDB-lite"/>
    </source>
</evidence>
<keyword evidence="2" id="KW-0539">Nucleus</keyword>
<name>V5E516_KALBG</name>
<dbReference type="Gene3D" id="3.10.590.10">
    <property type="entry name" value="ph1033 like domains"/>
    <property type="match status" value="1"/>
</dbReference>
<evidence type="ECO:0000259" key="4">
    <source>
        <dbReference type="Pfam" id="PF01878"/>
    </source>
</evidence>
<dbReference type="OMA" id="SWDESHP"/>
<dbReference type="InterPro" id="IPR002740">
    <property type="entry name" value="EVE_domain"/>
</dbReference>
<feature type="compositionally biased region" description="Low complexity" evidence="3">
    <location>
        <begin position="221"/>
        <end position="233"/>
    </location>
</feature>
<dbReference type="GO" id="GO:0005634">
    <property type="term" value="C:nucleus"/>
    <property type="evidence" value="ECO:0007669"/>
    <property type="project" value="UniProtKB-SubCell"/>
</dbReference>
<dbReference type="HOGENOM" id="CLU_041799_1_0_1"/>
<dbReference type="InterPro" id="IPR047197">
    <property type="entry name" value="THYN1-like_EVE"/>
</dbReference>
<dbReference type="InterPro" id="IPR015947">
    <property type="entry name" value="PUA-like_sf"/>
</dbReference>
<dbReference type="CDD" id="cd21133">
    <property type="entry name" value="EVE"/>
    <property type="match status" value="1"/>
</dbReference>
<feature type="domain" description="EVE" evidence="4">
    <location>
        <begin position="24"/>
        <end position="203"/>
    </location>
</feature>
<feature type="region of interest" description="Disordered" evidence="3">
    <location>
        <begin position="214"/>
        <end position="294"/>
    </location>
</feature>
<organism evidence="5 6">
    <name type="scientific">Kalmanozyma brasiliensis (strain GHG001)</name>
    <name type="common">Yeast</name>
    <name type="synonym">Pseudozyma brasiliensis</name>
    <dbReference type="NCBI Taxonomy" id="1365824"/>
    <lineage>
        <taxon>Eukaryota</taxon>
        <taxon>Fungi</taxon>
        <taxon>Dikarya</taxon>
        <taxon>Basidiomycota</taxon>
        <taxon>Ustilaginomycotina</taxon>
        <taxon>Ustilaginomycetes</taxon>
        <taxon>Ustilaginales</taxon>
        <taxon>Ustilaginaceae</taxon>
        <taxon>Kalmanozyma</taxon>
    </lineage>
</organism>
<comment type="subcellular location">
    <subcellularLocation>
        <location evidence="1">Nucleus</location>
    </subcellularLocation>
</comment>
<dbReference type="RefSeq" id="XP_016290295.1">
    <property type="nucleotide sequence ID" value="XM_016439004.1"/>
</dbReference>
<dbReference type="FunFam" id="3.10.590.10:FF:000006">
    <property type="entry name" value="Chromosome 7, whole genome shotgun sequence"/>
    <property type="match status" value="1"/>
</dbReference>
<dbReference type="EMBL" id="KI545892">
    <property type="protein sequence ID" value="EST05306.1"/>
    <property type="molecule type" value="Genomic_DNA"/>
</dbReference>
<dbReference type="STRING" id="1365824.V5E516"/>
<dbReference type="Pfam" id="PF01878">
    <property type="entry name" value="EVE"/>
    <property type="match status" value="1"/>
</dbReference>
<keyword evidence="6" id="KW-1185">Reference proteome</keyword>
<dbReference type="InterPro" id="IPR052181">
    <property type="entry name" value="5hmC_binding"/>
</dbReference>
<protein>
    <recommendedName>
        <fullName evidence="4">EVE domain-containing protein</fullName>
    </recommendedName>
</protein>
<dbReference type="AlphaFoldDB" id="V5E516"/>
<evidence type="ECO:0000256" key="1">
    <source>
        <dbReference type="ARBA" id="ARBA00004123"/>
    </source>
</evidence>
<reference evidence="6" key="1">
    <citation type="journal article" date="2013" name="Genome Announc.">
        <title>Draft genome sequence of Pseudozyma brasiliensis sp. nov. strain GHG001, a high producer of endo-1,4-xylanase isolated from an insect pest of sugarcane.</title>
        <authorList>
            <person name="Oliveira J.V.D.C."/>
            <person name="dos Santos R.A.C."/>
            <person name="Borges T.A."/>
            <person name="Riano-Pachon D.M."/>
            <person name="Goldman G.H."/>
        </authorList>
    </citation>
    <scope>NUCLEOTIDE SEQUENCE [LARGE SCALE GENOMIC DNA]</scope>
    <source>
        <strain evidence="6">GHG001</strain>
    </source>
</reference>
<dbReference type="SUPFAM" id="SSF88697">
    <property type="entry name" value="PUA domain-like"/>
    <property type="match status" value="1"/>
</dbReference>
<gene>
    <name evidence="5" type="ORF">PSEUBRA_SCAF6g00874</name>
</gene>
<dbReference type="eggNOG" id="KOG3383">
    <property type="taxonomic scope" value="Eukaryota"/>
</dbReference>